<dbReference type="OrthoDB" id="7743910at2"/>
<geneLocation type="plasmid" evidence="1 2">
    <name>unnamed1</name>
</geneLocation>
<dbReference type="GeneID" id="28251951"/>
<reference evidence="1 2" key="1">
    <citation type="journal article" date="2016" name="ISME J.">
        <title>Global occurrence and heterogeneity of the Roseobacter-clade species Ruegeria mobilis.</title>
        <authorList>
            <person name="Sonnenschein E."/>
            <person name="Gram L."/>
        </authorList>
    </citation>
    <scope>NUCLEOTIDE SEQUENCE [LARGE SCALE GENOMIC DNA]</scope>
    <source>
        <strain evidence="1 2">F1926</strain>
        <plasmid evidence="1 2">unnamed1</plasmid>
    </source>
</reference>
<dbReference type="EMBL" id="CP015231">
    <property type="protein sequence ID" value="ANP42837.1"/>
    <property type="molecule type" value="Genomic_DNA"/>
</dbReference>
<evidence type="ECO:0000313" key="2">
    <source>
        <dbReference type="Proteomes" id="UP000013243"/>
    </source>
</evidence>
<dbReference type="RefSeq" id="WP_046002547.1">
    <property type="nucleotide sequence ID" value="NZ_CP015231.1"/>
</dbReference>
<keyword evidence="1" id="KW-0614">Plasmid</keyword>
<dbReference type="Proteomes" id="UP000013243">
    <property type="component" value="Plasmid unnamed1"/>
</dbReference>
<gene>
    <name evidence="1" type="ORF">K529_018915</name>
</gene>
<evidence type="ECO:0000313" key="1">
    <source>
        <dbReference type="EMBL" id="ANP42837.1"/>
    </source>
</evidence>
<name>A0A1B1A8I7_9RHOB</name>
<dbReference type="InterPro" id="IPR041916">
    <property type="entry name" value="Anti_sigma_zinc_sf"/>
</dbReference>
<dbReference type="KEGG" id="rmb:K529_018915"/>
<protein>
    <recommendedName>
        <fullName evidence="3">Anti-sigma factor</fullName>
    </recommendedName>
</protein>
<organism evidence="1 2">
    <name type="scientific">Tritonibacter mobilis F1926</name>
    <dbReference type="NCBI Taxonomy" id="1265309"/>
    <lineage>
        <taxon>Bacteria</taxon>
        <taxon>Pseudomonadati</taxon>
        <taxon>Pseudomonadota</taxon>
        <taxon>Alphaproteobacteria</taxon>
        <taxon>Rhodobacterales</taxon>
        <taxon>Paracoccaceae</taxon>
        <taxon>Tritonibacter</taxon>
    </lineage>
</organism>
<dbReference type="AlphaFoldDB" id="A0A1B1A8I7"/>
<sequence length="250" mass="25209">MNQDHIPDEVLMAYADGELPADEAAALETRLSEDADLAARVQVFSASAAALQGLKQADTSAAMPAGLEQALRARVASAAVGAPAMVAADPVPAGNVVAFPQRRVPLWTGALAATVALAVGLGAGLLAGKGTGPSGNADPVVAALDSLPSGAATTLVDGTELRMVASFNSSDGALCREYEQIGQNATGQLTVACRDQGAWVPQLVLALGGAEGYAPASAPELLDLYYMQSEAGSVLSPDEERAALAALTRN</sequence>
<evidence type="ECO:0008006" key="3">
    <source>
        <dbReference type="Google" id="ProtNLM"/>
    </source>
</evidence>
<dbReference type="Gene3D" id="1.10.10.1320">
    <property type="entry name" value="Anti-sigma factor, zinc-finger domain"/>
    <property type="match status" value="1"/>
</dbReference>
<proteinExistence type="predicted"/>
<accession>A0A1B1A8I7</accession>